<dbReference type="AlphaFoldDB" id="A0A1Q8QV10"/>
<gene>
    <name evidence="2" type="ORF">DSOL_2801</name>
</gene>
<dbReference type="PANTHER" id="PTHR35271">
    <property type="entry name" value="ABC TRANSPORTER, SUBSTRATE-BINDING LIPOPROTEIN-RELATED"/>
    <property type="match status" value="1"/>
</dbReference>
<evidence type="ECO:0000256" key="1">
    <source>
        <dbReference type="SAM" id="SignalP"/>
    </source>
</evidence>
<dbReference type="OrthoDB" id="9776955at2"/>
<dbReference type="EMBL" id="MLBF01000020">
    <property type="protein sequence ID" value="OLN31191.1"/>
    <property type="molecule type" value="Genomic_DNA"/>
</dbReference>
<dbReference type="Pfam" id="PF04392">
    <property type="entry name" value="ABC_sub_bind"/>
    <property type="match status" value="1"/>
</dbReference>
<dbReference type="Gene3D" id="3.40.50.2300">
    <property type="match status" value="2"/>
</dbReference>
<evidence type="ECO:0000313" key="2">
    <source>
        <dbReference type="EMBL" id="OLN31191.1"/>
    </source>
</evidence>
<evidence type="ECO:0000313" key="3">
    <source>
        <dbReference type="Proteomes" id="UP000186102"/>
    </source>
</evidence>
<dbReference type="CDD" id="cd06325">
    <property type="entry name" value="PBP1_ABC_unchar_transporter"/>
    <property type="match status" value="1"/>
</dbReference>
<dbReference type="SUPFAM" id="SSF53822">
    <property type="entry name" value="Periplasmic binding protein-like I"/>
    <property type="match status" value="1"/>
</dbReference>
<comment type="caution">
    <text evidence="2">The sequence shown here is derived from an EMBL/GenBank/DDBJ whole genome shotgun (WGS) entry which is preliminary data.</text>
</comment>
<name>A0A1Q8QV10_9FIRM</name>
<feature type="signal peptide" evidence="1">
    <location>
        <begin position="1"/>
        <end position="25"/>
    </location>
</feature>
<sequence length="340" mass="35837">MKKRLAVMISVIMTLALVFSLTACAPSKTGNSVNSGNTGSTDVKKKIGIVQIVEHPSLNTIRESLIKELQAKGFKDGENITIDYQNAQGDQTNLKTIAQKFASNKYDLIVAIATPSAQAVVSETKDIPILFSACTDPLGSGLVTNMEKPGANVTGTSDAVSAEKIMGLAKRITPDIKRIGALYNSSETNSVSVINNLKDYAKKNNMSVVEATVTNSSDVQQAVTSLVGKVDAIFSPIDNTVASAMPVVAQVANKAKLPVYVGADSMVKDGGLATYGINYDVLGKETGDMAVEILKGKKAGDIPVKTMTDMDIYLNKTTAKAIGINLPDDVLKSAAQVFGN</sequence>
<proteinExistence type="predicted"/>
<dbReference type="Proteomes" id="UP000186102">
    <property type="component" value="Unassembled WGS sequence"/>
</dbReference>
<accession>A0A1Q8QV10</accession>
<reference evidence="2 3" key="1">
    <citation type="submission" date="2016-09" db="EMBL/GenBank/DDBJ databases">
        <title>Complete genome of Desulfosporosinus sp. OL.</title>
        <authorList>
            <person name="Mardanov A."/>
            <person name="Beletsky A."/>
            <person name="Panova A."/>
            <person name="Karnachuk O."/>
            <person name="Ravin N."/>
        </authorList>
    </citation>
    <scope>NUCLEOTIDE SEQUENCE [LARGE SCALE GENOMIC DNA]</scope>
    <source>
        <strain evidence="2 3">OL</strain>
    </source>
</reference>
<dbReference type="InterPro" id="IPR028082">
    <property type="entry name" value="Peripla_BP_I"/>
</dbReference>
<protein>
    <submittedName>
        <fullName evidence="2">ABC transporter substrate-binding protein</fullName>
    </submittedName>
</protein>
<dbReference type="RefSeq" id="WP_075365362.1">
    <property type="nucleotide sequence ID" value="NZ_MLBF01000020.1"/>
</dbReference>
<feature type="chain" id="PRO_5012864431" evidence="1">
    <location>
        <begin position="26"/>
        <end position="340"/>
    </location>
</feature>
<organism evidence="2 3">
    <name type="scientific">Desulfosporosinus metallidurans</name>
    <dbReference type="NCBI Taxonomy" id="1888891"/>
    <lineage>
        <taxon>Bacteria</taxon>
        <taxon>Bacillati</taxon>
        <taxon>Bacillota</taxon>
        <taxon>Clostridia</taxon>
        <taxon>Eubacteriales</taxon>
        <taxon>Desulfitobacteriaceae</taxon>
        <taxon>Desulfosporosinus</taxon>
    </lineage>
</organism>
<keyword evidence="1" id="KW-0732">Signal</keyword>
<dbReference type="PANTHER" id="PTHR35271:SF1">
    <property type="entry name" value="ABC TRANSPORTER, SUBSTRATE-BINDING LIPOPROTEIN"/>
    <property type="match status" value="1"/>
</dbReference>
<dbReference type="STRING" id="1888891.DSOL_2801"/>
<keyword evidence="3" id="KW-1185">Reference proteome</keyword>
<dbReference type="InterPro" id="IPR007487">
    <property type="entry name" value="ABC_transpt-TYRBP-like"/>
</dbReference>
<dbReference type="PROSITE" id="PS51257">
    <property type="entry name" value="PROKAR_LIPOPROTEIN"/>
    <property type="match status" value="1"/>
</dbReference>